<keyword evidence="3" id="KW-1185">Reference proteome</keyword>
<comment type="caution">
    <text evidence="2">The sequence shown here is derived from an EMBL/GenBank/DDBJ whole genome shotgun (WGS) entry which is preliminary data.</text>
</comment>
<evidence type="ECO:0000313" key="2">
    <source>
        <dbReference type="EMBL" id="MQR01122.1"/>
    </source>
</evidence>
<dbReference type="Proteomes" id="UP000451565">
    <property type="component" value="Unassembled WGS sequence"/>
</dbReference>
<dbReference type="InterPro" id="IPR013087">
    <property type="entry name" value="Znf_C2H2_type"/>
</dbReference>
<dbReference type="OrthoDB" id="6506396at2"/>
<dbReference type="AlphaFoldDB" id="A0A843YV70"/>
<proteinExistence type="predicted"/>
<evidence type="ECO:0000259" key="1">
    <source>
        <dbReference type="PROSITE" id="PS50114"/>
    </source>
</evidence>
<feature type="domain" description="GATA-type" evidence="1">
    <location>
        <begin position="218"/>
        <end position="261"/>
    </location>
</feature>
<accession>A0A843YV70</accession>
<name>A0A843YV70_9BURK</name>
<dbReference type="SUPFAM" id="SSF57716">
    <property type="entry name" value="Glucocorticoid receptor-like (DNA-binding domain)"/>
    <property type="match status" value="1"/>
</dbReference>
<dbReference type="PROSITE" id="PS50114">
    <property type="entry name" value="GATA_ZN_FINGER_2"/>
    <property type="match status" value="1"/>
</dbReference>
<evidence type="ECO:0000313" key="3">
    <source>
        <dbReference type="Proteomes" id="UP000451565"/>
    </source>
</evidence>
<dbReference type="PROSITE" id="PS00028">
    <property type="entry name" value="ZINC_FINGER_C2H2_1"/>
    <property type="match status" value="1"/>
</dbReference>
<dbReference type="InterPro" id="IPR000679">
    <property type="entry name" value="Znf_GATA"/>
</dbReference>
<reference evidence="2 3" key="1">
    <citation type="submission" date="2019-10" db="EMBL/GenBank/DDBJ databases">
        <title>Glaciimonas soli sp. nov., a psychrophilic bacterium isolated from the forest soil of a high elevation mountain in Taiwan.</title>
        <authorList>
            <person name="Wang L.-T."/>
            <person name="Shieh W.Y."/>
        </authorList>
    </citation>
    <scope>NUCLEOTIDE SEQUENCE [LARGE SCALE GENOMIC DNA]</scope>
    <source>
        <strain evidence="2 3">GS1</strain>
    </source>
</reference>
<sequence length="376" mass="43266">MQALPIVGLSKHATQLYSYIRRLAPLIEELLITPFISPQFLRYLQTPAVRLITKEAVIKSLPLWFEETFGHNSAEDQQKAAQIWQEEPALRQLIQRLDAYWPHRYKPTVCPMCNSTSIQKRYCVSSEQYYECTACSSHFSATHSTPFHRLRSEHYRRLYATALVLWGTWKISRTTHVIGCSIEKQVHTYIARLQPLIDELDVRPLTSRPSFRFGITPAQQGIRCMRCDSDDLIFWRRNTPDNPTIKCNSCQHSFALHVERRQSLPIPDSICCPACTSKNLLQEKHPDGRYKYRCKDCRSSFMYPPKNPNQSKHASKIPLPPVPAGTSCPLCASGDVYVKGWSPDRRPVFKCRGCARQFISNPKRLASQTRPLIEQG</sequence>
<dbReference type="EMBL" id="WINI01000005">
    <property type="protein sequence ID" value="MQR01122.1"/>
    <property type="molecule type" value="Genomic_DNA"/>
</dbReference>
<gene>
    <name evidence="2" type="ORF">GEV47_10560</name>
</gene>
<protein>
    <recommendedName>
        <fullName evidence="1">GATA-type domain-containing protein</fullName>
    </recommendedName>
</protein>
<dbReference type="GO" id="GO:0006355">
    <property type="term" value="P:regulation of DNA-templated transcription"/>
    <property type="evidence" value="ECO:0007669"/>
    <property type="project" value="InterPro"/>
</dbReference>
<dbReference type="GO" id="GO:0043565">
    <property type="term" value="F:sequence-specific DNA binding"/>
    <property type="evidence" value="ECO:0007669"/>
    <property type="project" value="InterPro"/>
</dbReference>
<organism evidence="2 3">
    <name type="scientific">Glaciimonas soli</name>
    <dbReference type="NCBI Taxonomy" id="2590999"/>
    <lineage>
        <taxon>Bacteria</taxon>
        <taxon>Pseudomonadati</taxon>
        <taxon>Pseudomonadota</taxon>
        <taxon>Betaproteobacteria</taxon>
        <taxon>Burkholderiales</taxon>
        <taxon>Oxalobacteraceae</taxon>
        <taxon>Glaciimonas</taxon>
    </lineage>
</organism>